<gene>
    <name evidence="1" type="ORF">SAY87_004032</name>
</gene>
<evidence type="ECO:0000313" key="2">
    <source>
        <dbReference type="Proteomes" id="UP001345219"/>
    </source>
</evidence>
<keyword evidence="2" id="KW-1185">Reference proteome</keyword>
<dbReference type="AlphaFoldDB" id="A0AAN7JNT8"/>
<protein>
    <submittedName>
        <fullName evidence="1">Uncharacterized protein</fullName>
    </submittedName>
</protein>
<comment type="caution">
    <text evidence="1">The sequence shown here is derived from an EMBL/GenBank/DDBJ whole genome shotgun (WGS) entry which is preliminary data.</text>
</comment>
<sequence length="91" mass="10322">MLSKDCLGFVTRRLDWASKGSNEAQASESLSWLLQSHNPLMEVPNFLRTSGMACDLSVLEFKIQTTILKNIMCWMLPEASYARRNEINADP</sequence>
<accession>A0AAN7JNT8</accession>
<name>A0AAN7JNT8_9MYRT</name>
<dbReference type="Proteomes" id="UP001345219">
    <property type="component" value="Chromosome 4"/>
</dbReference>
<reference evidence="1 2" key="1">
    <citation type="journal article" date="2023" name="Hortic Res">
        <title>Pangenome of water caltrop reveals structural variations and asymmetric subgenome divergence after allopolyploidization.</title>
        <authorList>
            <person name="Zhang X."/>
            <person name="Chen Y."/>
            <person name="Wang L."/>
            <person name="Yuan Y."/>
            <person name="Fang M."/>
            <person name="Shi L."/>
            <person name="Lu R."/>
            <person name="Comes H.P."/>
            <person name="Ma Y."/>
            <person name="Chen Y."/>
            <person name="Huang G."/>
            <person name="Zhou Y."/>
            <person name="Zheng Z."/>
            <person name="Qiu Y."/>
        </authorList>
    </citation>
    <scope>NUCLEOTIDE SEQUENCE [LARGE SCALE GENOMIC DNA]</scope>
    <source>
        <tissue evidence="1">Roots</tissue>
    </source>
</reference>
<organism evidence="1 2">
    <name type="scientific">Trapa incisa</name>
    <dbReference type="NCBI Taxonomy" id="236973"/>
    <lineage>
        <taxon>Eukaryota</taxon>
        <taxon>Viridiplantae</taxon>
        <taxon>Streptophyta</taxon>
        <taxon>Embryophyta</taxon>
        <taxon>Tracheophyta</taxon>
        <taxon>Spermatophyta</taxon>
        <taxon>Magnoliopsida</taxon>
        <taxon>eudicotyledons</taxon>
        <taxon>Gunneridae</taxon>
        <taxon>Pentapetalae</taxon>
        <taxon>rosids</taxon>
        <taxon>malvids</taxon>
        <taxon>Myrtales</taxon>
        <taxon>Lythraceae</taxon>
        <taxon>Trapa</taxon>
    </lineage>
</organism>
<proteinExistence type="predicted"/>
<dbReference type="EMBL" id="JAXIOK010000017">
    <property type="protein sequence ID" value="KAK4750550.1"/>
    <property type="molecule type" value="Genomic_DNA"/>
</dbReference>
<evidence type="ECO:0000313" key="1">
    <source>
        <dbReference type="EMBL" id="KAK4750550.1"/>
    </source>
</evidence>